<evidence type="ECO:0000313" key="3">
    <source>
        <dbReference type="Proteomes" id="UP001066276"/>
    </source>
</evidence>
<reference evidence="2" key="1">
    <citation type="journal article" date="2022" name="bioRxiv">
        <title>Sequencing and chromosome-scale assembly of the giantPleurodeles waltlgenome.</title>
        <authorList>
            <person name="Brown T."/>
            <person name="Elewa A."/>
            <person name="Iarovenko S."/>
            <person name="Subramanian E."/>
            <person name="Araus A.J."/>
            <person name="Petzold A."/>
            <person name="Susuki M."/>
            <person name="Suzuki K.-i.T."/>
            <person name="Hayashi T."/>
            <person name="Toyoda A."/>
            <person name="Oliveira C."/>
            <person name="Osipova E."/>
            <person name="Leigh N.D."/>
            <person name="Simon A."/>
            <person name="Yun M.H."/>
        </authorList>
    </citation>
    <scope>NUCLEOTIDE SEQUENCE</scope>
    <source>
        <strain evidence="2">20211129_DDA</strain>
        <tissue evidence="2">Liver</tissue>
    </source>
</reference>
<accession>A0AAV7T5A4</accession>
<evidence type="ECO:0000313" key="2">
    <source>
        <dbReference type="EMBL" id="KAJ1171249.1"/>
    </source>
</evidence>
<dbReference type="EMBL" id="JANPWB010000007">
    <property type="protein sequence ID" value="KAJ1171249.1"/>
    <property type="molecule type" value="Genomic_DNA"/>
</dbReference>
<dbReference type="AlphaFoldDB" id="A0AAV7T5A4"/>
<dbReference type="Proteomes" id="UP001066276">
    <property type="component" value="Chromosome 4_1"/>
</dbReference>
<gene>
    <name evidence="2" type="ORF">NDU88_003119</name>
</gene>
<protein>
    <submittedName>
        <fullName evidence="2">Uncharacterized protein</fullName>
    </submittedName>
</protein>
<name>A0AAV7T5A4_PLEWA</name>
<organism evidence="2 3">
    <name type="scientific">Pleurodeles waltl</name>
    <name type="common">Iberian ribbed newt</name>
    <dbReference type="NCBI Taxonomy" id="8319"/>
    <lineage>
        <taxon>Eukaryota</taxon>
        <taxon>Metazoa</taxon>
        <taxon>Chordata</taxon>
        <taxon>Craniata</taxon>
        <taxon>Vertebrata</taxon>
        <taxon>Euteleostomi</taxon>
        <taxon>Amphibia</taxon>
        <taxon>Batrachia</taxon>
        <taxon>Caudata</taxon>
        <taxon>Salamandroidea</taxon>
        <taxon>Salamandridae</taxon>
        <taxon>Pleurodelinae</taxon>
        <taxon>Pleurodeles</taxon>
    </lineage>
</organism>
<evidence type="ECO:0000256" key="1">
    <source>
        <dbReference type="SAM" id="MobiDB-lite"/>
    </source>
</evidence>
<feature type="region of interest" description="Disordered" evidence="1">
    <location>
        <begin position="1"/>
        <end position="68"/>
    </location>
</feature>
<proteinExistence type="predicted"/>
<sequence length="84" mass="9111">MREKMSHGCTGRGSQAVSGHRGIRQEEAWDVEKRRASASPPPPRWVKSLPRKNPGAKKTCKSPEGLSTASNAILRDLAGRSFVG</sequence>
<comment type="caution">
    <text evidence="2">The sequence shown here is derived from an EMBL/GenBank/DDBJ whole genome shotgun (WGS) entry which is preliminary data.</text>
</comment>
<keyword evidence="3" id="KW-1185">Reference proteome</keyword>
<feature type="compositionally biased region" description="Basic and acidic residues" evidence="1">
    <location>
        <begin position="23"/>
        <end position="35"/>
    </location>
</feature>